<protein>
    <submittedName>
        <fullName evidence="1">Uncharacterized protein</fullName>
    </submittedName>
</protein>
<evidence type="ECO:0000313" key="2">
    <source>
        <dbReference type="Proteomes" id="UP001201273"/>
    </source>
</evidence>
<name>A0ABS8W362_9GAMM</name>
<dbReference type="RefSeq" id="WP_233050970.1">
    <property type="nucleotide sequence ID" value="NZ_JAIMJA010000001.1"/>
</dbReference>
<accession>A0ABS8W362</accession>
<evidence type="ECO:0000313" key="1">
    <source>
        <dbReference type="EMBL" id="MCE2593356.1"/>
    </source>
</evidence>
<sequence>MFEIANSSPFFELMHSEEPLLVQNIEVVNDNKINMDISYHNPKKFILELNNLLKSTIFFVETAMKNSPDWLRNSVKDFRESNIDEYEILKNLRNTSAHQSLVFPNESLSMGLYRVQSEIEYKQKIGIGDHEKPGKYSWDLAFKNTNDLFHDVLVFQSIAFMDLEHSALWECLGITRRWFFHVKFKNRDTTFDEVIDVYKLICNFSTKLLDQVCNDYAKLKDLKFSQNFHAELPECNFVNTILEIDLYPSLFCKWWEIEVEPLNFGILATINEANQFHWINSFHTNAYDNLMKNSDEYISQLESIIKLEPKEIYTEEHALKVFSFIKLNHWHVKSAFNASLMDTPVDIGDIMRIQRLGKIFMDEYAKKKQCTISSSYQSFRSHLQAVHKNLTSALNGTKTVG</sequence>
<keyword evidence="2" id="KW-1185">Reference proteome</keyword>
<comment type="caution">
    <text evidence="1">The sequence shown here is derived from an EMBL/GenBank/DDBJ whole genome shotgun (WGS) entry which is preliminary data.</text>
</comment>
<organism evidence="1 2">
    <name type="scientific">Motilimonas cestriensis</name>
    <dbReference type="NCBI Taxonomy" id="2742685"/>
    <lineage>
        <taxon>Bacteria</taxon>
        <taxon>Pseudomonadati</taxon>
        <taxon>Pseudomonadota</taxon>
        <taxon>Gammaproteobacteria</taxon>
        <taxon>Alteromonadales</taxon>
        <taxon>Alteromonadales genera incertae sedis</taxon>
        <taxon>Motilimonas</taxon>
    </lineage>
</organism>
<dbReference type="Proteomes" id="UP001201273">
    <property type="component" value="Unassembled WGS sequence"/>
</dbReference>
<gene>
    <name evidence="1" type="ORF">K6Y31_00795</name>
</gene>
<dbReference type="EMBL" id="JAIMJA010000001">
    <property type="protein sequence ID" value="MCE2593356.1"/>
    <property type="molecule type" value="Genomic_DNA"/>
</dbReference>
<reference evidence="1 2" key="1">
    <citation type="journal article" date="2022" name="Environ. Microbiol. Rep.">
        <title>Eco-phylogenetic analyses reveal divergent evolution of vitamin B12 metabolism in the marine bacterial family 'Psychromonadaceae'.</title>
        <authorList>
            <person name="Jin X."/>
            <person name="Yang Y."/>
            <person name="Cao H."/>
            <person name="Gao B."/>
            <person name="Zhao Z."/>
        </authorList>
    </citation>
    <scope>NUCLEOTIDE SEQUENCE [LARGE SCALE GENOMIC DNA]</scope>
    <source>
        <strain evidence="1 2">MKS20</strain>
    </source>
</reference>
<proteinExistence type="predicted"/>